<accession>A0A8R7U167</accession>
<evidence type="ECO:0000313" key="1">
    <source>
        <dbReference type="EnsemblPlants" id="TuG1812G0300005544.01.T01"/>
    </source>
</evidence>
<protein>
    <submittedName>
        <fullName evidence="1">Uncharacterized protein</fullName>
    </submittedName>
</protein>
<name>A0A8R7U167_TRIUA</name>
<dbReference type="EnsemblPlants" id="TuG1812G0300005544.01.T01">
    <property type="protein sequence ID" value="TuG1812G0300005544.01.T01"/>
    <property type="gene ID" value="TuG1812G0300005544.01"/>
</dbReference>
<reference evidence="1" key="2">
    <citation type="submission" date="2018-03" db="EMBL/GenBank/DDBJ databases">
        <title>The Triticum urartu genome reveals the dynamic nature of wheat genome evolution.</title>
        <authorList>
            <person name="Ling H."/>
            <person name="Ma B."/>
            <person name="Shi X."/>
            <person name="Liu H."/>
            <person name="Dong L."/>
            <person name="Sun H."/>
            <person name="Cao Y."/>
            <person name="Gao Q."/>
            <person name="Zheng S."/>
            <person name="Li Y."/>
            <person name="Yu Y."/>
            <person name="Du H."/>
            <person name="Qi M."/>
            <person name="Li Y."/>
            <person name="Yu H."/>
            <person name="Cui Y."/>
            <person name="Wang N."/>
            <person name="Chen C."/>
            <person name="Wu H."/>
            <person name="Zhao Y."/>
            <person name="Zhang J."/>
            <person name="Li Y."/>
            <person name="Zhou W."/>
            <person name="Zhang B."/>
            <person name="Hu W."/>
            <person name="Eijk M."/>
            <person name="Tang J."/>
            <person name="Witsenboer H."/>
            <person name="Zhao S."/>
            <person name="Li Z."/>
            <person name="Zhang A."/>
            <person name="Wang D."/>
            <person name="Liang C."/>
        </authorList>
    </citation>
    <scope>NUCLEOTIDE SEQUENCE [LARGE SCALE GENOMIC DNA]</scope>
    <source>
        <strain evidence="1">cv. G1812</strain>
    </source>
</reference>
<proteinExistence type="predicted"/>
<dbReference type="Proteomes" id="UP000015106">
    <property type="component" value="Chromosome 3"/>
</dbReference>
<reference evidence="2" key="1">
    <citation type="journal article" date="2013" name="Nature">
        <title>Draft genome of the wheat A-genome progenitor Triticum urartu.</title>
        <authorList>
            <person name="Ling H.Q."/>
            <person name="Zhao S."/>
            <person name="Liu D."/>
            <person name="Wang J."/>
            <person name="Sun H."/>
            <person name="Zhang C."/>
            <person name="Fan H."/>
            <person name="Li D."/>
            <person name="Dong L."/>
            <person name="Tao Y."/>
            <person name="Gao C."/>
            <person name="Wu H."/>
            <person name="Li Y."/>
            <person name="Cui Y."/>
            <person name="Guo X."/>
            <person name="Zheng S."/>
            <person name="Wang B."/>
            <person name="Yu K."/>
            <person name="Liang Q."/>
            <person name="Yang W."/>
            <person name="Lou X."/>
            <person name="Chen J."/>
            <person name="Feng M."/>
            <person name="Jian J."/>
            <person name="Zhang X."/>
            <person name="Luo G."/>
            <person name="Jiang Y."/>
            <person name="Liu J."/>
            <person name="Wang Z."/>
            <person name="Sha Y."/>
            <person name="Zhang B."/>
            <person name="Wu H."/>
            <person name="Tang D."/>
            <person name="Shen Q."/>
            <person name="Xue P."/>
            <person name="Zou S."/>
            <person name="Wang X."/>
            <person name="Liu X."/>
            <person name="Wang F."/>
            <person name="Yang Y."/>
            <person name="An X."/>
            <person name="Dong Z."/>
            <person name="Zhang K."/>
            <person name="Zhang X."/>
            <person name="Luo M.C."/>
            <person name="Dvorak J."/>
            <person name="Tong Y."/>
            <person name="Wang J."/>
            <person name="Yang H."/>
            <person name="Li Z."/>
            <person name="Wang D."/>
            <person name="Zhang A."/>
            <person name="Wang J."/>
        </authorList>
    </citation>
    <scope>NUCLEOTIDE SEQUENCE</scope>
    <source>
        <strain evidence="2">cv. G1812</strain>
    </source>
</reference>
<reference evidence="1" key="3">
    <citation type="submission" date="2022-06" db="UniProtKB">
        <authorList>
            <consortium name="EnsemblPlants"/>
        </authorList>
    </citation>
    <scope>IDENTIFICATION</scope>
</reference>
<dbReference type="Gramene" id="TuG1812G0300005544.01.T01">
    <property type="protein sequence ID" value="TuG1812G0300005544.01.T01"/>
    <property type="gene ID" value="TuG1812G0300005544.01"/>
</dbReference>
<dbReference type="AlphaFoldDB" id="A0A8R7U167"/>
<sequence>MSRFWTCSIQMQQIYKALLCVQDNPNDCPFISSVVYILENGSAKLHVPNQPIAEAKPDVTPLFCNVQVKLLMVHSWQAVKSSNHWCSAK</sequence>
<evidence type="ECO:0000313" key="2">
    <source>
        <dbReference type="Proteomes" id="UP000015106"/>
    </source>
</evidence>
<keyword evidence="2" id="KW-1185">Reference proteome</keyword>
<organism evidence="1 2">
    <name type="scientific">Triticum urartu</name>
    <name type="common">Red wild einkorn</name>
    <name type="synonym">Crithodium urartu</name>
    <dbReference type="NCBI Taxonomy" id="4572"/>
    <lineage>
        <taxon>Eukaryota</taxon>
        <taxon>Viridiplantae</taxon>
        <taxon>Streptophyta</taxon>
        <taxon>Embryophyta</taxon>
        <taxon>Tracheophyta</taxon>
        <taxon>Spermatophyta</taxon>
        <taxon>Magnoliopsida</taxon>
        <taxon>Liliopsida</taxon>
        <taxon>Poales</taxon>
        <taxon>Poaceae</taxon>
        <taxon>BOP clade</taxon>
        <taxon>Pooideae</taxon>
        <taxon>Triticodae</taxon>
        <taxon>Triticeae</taxon>
        <taxon>Triticinae</taxon>
        <taxon>Triticum</taxon>
    </lineage>
</organism>